<dbReference type="GO" id="GO:0048364">
    <property type="term" value="P:root development"/>
    <property type="evidence" value="ECO:0007669"/>
    <property type="project" value="InterPro"/>
</dbReference>
<keyword evidence="2" id="KW-1185">Reference proteome</keyword>
<gene>
    <name evidence="1" type="ORF">Ahy_B09g098830</name>
</gene>
<comment type="caution">
    <text evidence="1">The sequence shown here is derived from an EMBL/GenBank/DDBJ whole genome shotgun (WGS) entry which is preliminary data.</text>
</comment>
<dbReference type="GO" id="GO:0048367">
    <property type="term" value="P:shoot system development"/>
    <property type="evidence" value="ECO:0007669"/>
    <property type="project" value="InterPro"/>
</dbReference>
<accession>A0A444XT19</accession>
<dbReference type="PANTHER" id="PTHR33070:SF75">
    <property type="entry name" value="SELECTION_UPKEEP OF INTRAEPITHELIAL T-CELLS PROTEIN"/>
    <property type="match status" value="1"/>
</dbReference>
<sequence>MLFGLIQGMIEDMGEAASFFEIPAALCNIDLGALEAHCYLLKDAITPLCINLFIHLVAFDFDAGRAKNVKSKTIQKGLVVLAELYNFMEELLQSTQTQQALLHHQDGKIVEEELSIVDQLHCLMLVPALGTKGSSLISKLKPKRLVFSSSNKELNKNNDGVVADLNIALCSLLGREKNGGDSINSEVQGALRVLETLIADLDGLEGGLNCMFRCLARNRVSFLNMLLISN</sequence>
<dbReference type="Pfam" id="PF03087">
    <property type="entry name" value="BPS1"/>
    <property type="match status" value="1"/>
</dbReference>
<evidence type="ECO:0000313" key="2">
    <source>
        <dbReference type="Proteomes" id="UP000289738"/>
    </source>
</evidence>
<dbReference type="PANTHER" id="PTHR33070">
    <property type="entry name" value="OS06G0725500 PROTEIN"/>
    <property type="match status" value="1"/>
</dbReference>
<name>A0A444XT19_ARAHY</name>
<evidence type="ECO:0000313" key="1">
    <source>
        <dbReference type="EMBL" id="RYQ92604.1"/>
    </source>
</evidence>
<dbReference type="EMBL" id="SDMP01000019">
    <property type="protein sequence ID" value="RYQ92604.1"/>
    <property type="molecule type" value="Genomic_DNA"/>
</dbReference>
<dbReference type="Proteomes" id="UP000289738">
    <property type="component" value="Chromosome B09"/>
</dbReference>
<reference evidence="1 2" key="1">
    <citation type="submission" date="2019-01" db="EMBL/GenBank/DDBJ databases">
        <title>Sequencing of cultivated peanut Arachis hypogaea provides insights into genome evolution and oil improvement.</title>
        <authorList>
            <person name="Chen X."/>
        </authorList>
    </citation>
    <scope>NUCLEOTIDE SEQUENCE [LARGE SCALE GENOMIC DNA]</scope>
    <source>
        <strain evidence="2">cv. Fuhuasheng</strain>
        <tissue evidence="1">Leaves</tissue>
    </source>
</reference>
<organism evidence="1 2">
    <name type="scientific">Arachis hypogaea</name>
    <name type="common">Peanut</name>
    <dbReference type="NCBI Taxonomy" id="3818"/>
    <lineage>
        <taxon>Eukaryota</taxon>
        <taxon>Viridiplantae</taxon>
        <taxon>Streptophyta</taxon>
        <taxon>Embryophyta</taxon>
        <taxon>Tracheophyta</taxon>
        <taxon>Spermatophyta</taxon>
        <taxon>Magnoliopsida</taxon>
        <taxon>eudicotyledons</taxon>
        <taxon>Gunneridae</taxon>
        <taxon>Pentapetalae</taxon>
        <taxon>rosids</taxon>
        <taxon>fabids</taxon>
        <taxon>Fabales</taxon>
        <taxon>Fabaceae</taxon>
        <taxon>Papilionoideae</taxon>
        <taxon>50 kb inversion clade</taxon>
        <taxon>dalbergioids sensu lato</taxon>
        <taxon>Dalbergieae</taxon>
        <taxon>Pterocarpus clade</taxon>
        <taxon>Arachis</taxon>
    </lineage>
</organism>
<protein>
    <submittedName>
        <fullName evidence="1">Uncharacterized protein</fullName>
    </submittedName>
</protein>
<dbReference type="InterPro" id="IPR004320">
    <property type="entry name" value="BPS1_pln"/>
</dbReference>
<dbReference type="AlphaFoldDB" id="A0A444XT19"/>
<proteinExistence type="predicted"/>